<accession>A0ABY5YXL1</accession>
<protein>
    <submittedName>
        <fullName evidence="2">Uncharacterized protein</fullName>
    </submittedName>
</protein>
<dbReference type="EMBL" id="CP073721">
    <property type="protein sequence ID" value="UWZ33540.1"/>
    <property type="molecule type" value="Genomic_DNA"/>
</dbReference>
<evidence type="ECO:0000313" key="3">
    <source>
        <dbReference type="Proteomes" id="UP001058271"/>
    </source>
</evidence>
<name>A0ABY5YXL1_9ACTN</name>
<dbReference type="Proteomes" id="UP001058271">
    <property type="component" value="Chromosome"/>
</dbReference>
<feature type="region of interest" description="Disordered" evidence="1">
    <location>
        <begin position="44"/>
        <end position="75"/>
    </location>
</feature>
<sequence>MPPIASDIAAGLSRLRGALDDAADHPDAIPLDPSIVGKIWLSGQPHLSHDHGGRAAWRRNARGPAEHTAKKGKKK</sequence>
<proteinExistence type="predicted"/>
<organism evidence="2 3">
    <name type="scientific">Dactylosporangium roseum</name>
    <dbReference type="NCBI Taxonomy" id="47989"/>
    <lineage>
        <taxon>Bacteria</taxon>
        <taxon>Bacillati</taxon>
        <taxon>Actinomycetota</taxon>
        <taxon>Actinomycetes</taxon>
        <taxon>Micromonosporales</taxon>
        <taxon>Micromonosporaceae</taxon>
        <taxon>Dactylosporangium</taxon>
    </lineage>
</organism>
<keyword evidence="3" id="KW-1185">Reference proteome</keyword>
<dbReference type="RefSeq" id="WP_260722793.1">
    <property type="nucleotide sequence ID" value="NZ_BAAABS010000098.1"/>
</dbReference>
<gene>
    <name evidence="2" type="ORF">Drose_19710</name>
</gene>
<reference evidence="2" key="1">
    <citation type="submission" date="2021-04" db="EMBL/GenBank/DDBJ databases">
        <title>Biosynthetic gene clusters of Dactylosporangioum roseum.</title>
        <authorList>
            <person name="Hartkoorn R.C."/>
            <person name="Beaudoing E."/>
            <person name="Hot D."/>
            <person name="Moureu S."/>
        </authorList>
    </citation>
    <scope>NUCLEOTIDE SEQUENCE</scope>
    <source>
        <strain evidence="2">NRRL B-16295</strain>
    </source>
</reference>
<evidence type="ECO:0000256" key="1">
    <source>
        <dbReference type="SAM" id="MobiDB-lite"/>
    </source>
</evidence>
<evidence type="ECO:0000313" key="2">
    <source>
        <dbReference type="EMBL" id="UWZ33540.1"/>
    </source>
</evidence>